<dbReference type="Gene3D" id="3.40.50.300">
    <property type="entry name" value="P-loop containing nucleotide triphosphate hydrolases"/>
    <property type="match status" value="3"/>
</dbReference>
<dbReference type="InterPro" id="IPR045055">
    <property type="entry name" value="DNA2/NAM7-like"/>
</dbReference>
<sequence length="1057" mass="123370">MGFLQLLETDVEIKDYLMADIISALVKVCESDSRELLIQFLTKVNSAKKFFLLHVIPFIEKIKDRLRTSSLIHHSRDDDEKYLKSIENLVFLLRKLQITFPKTSDVSSLTTLLLSATDQINHKSQLISTEILSLLKQIQDEDNLIRINCIMDSKKKDGEISQPPNDFRSISIIPTYDDIHIEEKPFLRKNLIDGKYEDVDHYLDVQFRLLREDFVRPLRIGISEFLKQRHKKETRINDVLIYYDVRILNTELKESGLVCKCSFNISPLRRVRWQVSKRLMAGSLLCLSSDNFKTMFFGTVYGKRKPEQLEKGLFDLLLEVSNTGVLDIFYISSSNTMVMIESQAYFEAYRHNLIGLQQFSTENFPLKDHIIDVRSDILPPNYLRDYTCYNLTHFMNPIMQGNENNFNDNRSIKFDSALERKLQNVVIMNERAWPSFDDLNLDESQFEALRGALTRRLAIIQGPPGTGKTFVGLRIVQTLLKNSHYWNQTDSPILIVCYTNHALDQFLEGMLPFCDSIIRIGGRCQSEALQEKCLNYTRELRRRKRLTPDYLHHGIRDCKTNLYTLTSYLNRNLLRIYATRKKLLPLEAIDIINDRLDCEFFRYFINNFRETQSFLKLVQLWLGLDTSMTVDDQIETNSVENEEIEDQIDEEQLEEVEDSRFDYFSDEDESFDKINDDKTSKKDLEELIKLEFFDNSPFMTEQFSKYFRKMLKSENIMSVEEARGVKNINSLNIEDRWRLYRLWVKTYVEHLNQEMHESLNTYDYFGLKSRLNALVVEENMDIIKNCKVIGITTTGAAKYRDLLIAMKPKIVVVEEAAEVLESHIITSLTPKTEHLILIGDHMQLKPNPTVYELAVKYNLSVSLFERMIKNGLPYFQLKLQHRMRPCISDLLVPLFYKELKDHPSVLKYKEVKGVAKSLYFIDHNQWEKMVSDSKSRSNLHECEFVVRLSLYLVMQGYKQSQITILAMYSGQLFAIKNAMKRYSELAGVRATVVDNFQGEENDIIILSFVRSNVEGDIGFLKVGNRINVSLSRAKMGLYAIGNFTKMAEVDDSMWRPL</sequence>
<dbReference type="Pfam" id="PF13087">
    <property type="entry name" value="AAA_12"/>
    <property type="match status" value="1"/>
</dbReference>
<dbReference type="FunFam" id="3.40.50.300:FF:000326">
    <property type="entry name" value="P-loop containing nucleoside triphosphate hydrolase"/>
    <property type="match status" value="1"/>
</dbReference>
<evidence type="ECO:0000256" key="1">
    <source>
        <dbReference type="ARBA" id="ARBA00022741"/>
    </source>
</evidence>
<keyword evidence="3" id="KW-0347">Helicase</keyword>
<dbReference type="GO" id="GO:0031048">
    <property type="term" value="P:regulatory ncRNA-mediated heterochromatin formation"/>
    <property type="evidence" value="ECO:0007669"/>
    <property type="project" value="TreeGrafter"/>
</dbReference>
<evidence type="ECO:0000259" key="5">
    <source>
        <dbReference type="Pfam" id="PF13086"/>
    </source>
</evidence>
<dbReference type="PANTHER" id="PTHR10887:SF341">
    <property type="entry name" value="NFX1-TYPE ZINC FINGER-CONTAINING PROTEIN 1"/>
    <property type="match status" value="1"/>
</dbReference>
<dbReference type="InterPro" id="IPR041679">
    <property type="entry name" value="DNA2/NAM7-like_C"/>
</dbReference>
<dbReference type="GO" id="GO:0016787">
    <property type="term" value="F:hydrolase activity"/>
    <property type="evidence" value="ECO:0007669"/>
    <property type="project" value="UniProtKB-KW"/>
</dbReference>
<keyword evidence="9" id="KW-1185">Reference proteome</keyword>
<protein>
    <submittedName>
        <fullName evidence="8">NFX1-type zinc finger-containing protein 1-like protein</fullName>
    </submittedName>
</protein>
<dbReference type="GO" id="GO:0005694">
    <property type="term" value="C:chromosome"/>
    <property type="evidence" value="ECO:0007669"/>
    <property type="project" value="UniProtKB-ARBA"/>
</dbReference>
<dbReference type="EMBL" id="NCKU01012110">
    <property type="protein sequence ID" value="RWS00189.1"/>
    <property type="molecule type" value="Genomic_DNA"/>
</dbReference>
<dbReference type="Pfam" id="PF25396">
    <property type="entry name" value="ZNFX1"/>
    <property type="match status" value="1"/>
</dbReference>
<dbReference type="InterPro" id="IPR057373">
    <property type="entry name" value="ZNFX1"/>
</dbReference>
<dbReference type="InterPro" id="IPR047187">
    <property type="entry name" value="SF1_C_Upf1"/>
</dbReference>
<dbReference type="GO" id="GO:0005524">
    <property type="term" value="F:ATP binding"/>
    <property type="evidence" value="ECO:0007669"/>
    <property type="project" value="UniProtKB-KW"/>
</dbReference>
<dbReference type="InterPro" id="IPR041677">
    <property type="entry name" value="DNA2/NAM7_AAA_11"/>
</dbReference>
<name>A0A443QB15_9ACAR</name>
<evidence type="ECO:0000256" key="4">
    <source>
        <dbReference type="ARBA" id="ARBA00022840"/>
    </source>
</evidence>
<dbReference type="STRING" id="1965070.A0A443QB15"/>
<gene>
    <name evidence="8" type="ORF">B4U79_09520</name>
</gene>
<dbReference type="CDD" id="cd18808">
    <property type="entry name" value="SF1_C_Upf1"/>
    <property type="match status" value="1"/>
</dbReference>
<evidence type="ECO:0000259" key="7">
    <source>
        <dbReference type="Pfam" id="PF25396"/>
    </source>
</evidence>
<evidence type="ECO:0000256" key="2">
    <source>
        <dbReference type="ARBA" id="ARBA00022801"/>
    </source>
</evidence>
<keyword evidence="1" id="KW-0547">Nucleotide-binding</keyword>
<feature type="domain" description="ZNFX1" evidence="7">
    <location>
        <begin position="235"/>
        <end position="343"/>
    </location>
</feature>
<feature type="domain" description="DNA2/NAM7 helicase helicase" evidence="5">
    <location>
        <begin position="440"/>
        <end position="846"/>
    </location>
</feature>
<feature type="non-terminal residue" evidence="8">
    <location>
        <position position="1057"/>
    </location>
</feature>
<proteinExistence type="predicted"/>
<evidence type="ECO:0000259" key="6">
    <source>
        <dbReference type="Pfam" id="PF13087"/>
    </source>
</evidence>
<dbReference type="OrthoDB" id="6429945at2759"/>
<dbReference type="CDD" id="cd17936">
    <property type="entry name" value="EEXXEc_NFX1"/>
    <property type="match status" value="1"/>
</dbReference>
<comment type="caution">
    <text evidence="8">The sequence shown here is derived from an EMBL/GenBank/DDBJ whole genome shotgun (WGS) entry which is preliminary data.</text>
</comment>
<feature type="domain" description="DNA2/NAM7 helicase-like C-terminal" evidence="6">
    <location>
        <begin position="859"/>
        <end position="1042"/>
    </location>
</feature>
<reference evidence="8 9" key="1">
    <citation type="journal article" date="2018" name="Gigascience">
        <title>Genomes of trombidid mites reveal novel predicted allergens and laterally-transferred genes associated with secondary metabolism.</title>
        <authorList>
            <person name="Dong X."/>
            <person name="Chaisiri K."/>
            <person name="Xia D."/>
            <person name="Armstrong S.D."/>
            <person name="Fang Y."/>
            <person name="Donnelly M.J."/>
            <person name="Kadowaki T."/>
            <person name="McGarry J.W."/>
            <person name="Darby A.C."/>
            <person name="Makepeace B.L."/>
        </authorList>
    </citation>
    <scope>NUCLEOTIDE SEQUENCE [LARGE SCALE GENOMIC DNA]</scope>
    <source>
        <strain evidence="8">UoL-WK</strain>
    </source>
</reference>
<keyword evidence="4" id="KW-0067">ATP-binding</keyword>
<evidence type="ECO:0000313" key="9">
    <source>
        <dbReference type="Proteomes" id="UP000285301"/>
    </source>
</evidence>
<dbReference type="SUPFAM" id="SSF52540">
    <property type="entry name" value="P-loop containing nucleoside triphosphate hydrolases"/>
    <property type="match status" value="1"/>
</dbReference>
<dbReference type="InterPro" id="IPR027417">
    <property type="entry name" value="P-loop_NTPase"/>
</dbReference>
<dbReference type="PANTHER" id="PTHR10887">
    <property type="entry name" value="DNA2/NAM7 HELICASE FAMILY"/>
    <property type="match status" value="1"/>
</dbReference>
<accession>A0A443QB15</accession>
<dbReference type="GO" id="GO:0004386">
    <property type="term" value="F:helicase activity"/>
    <property type="evidence" value="ECO:0007669"/>
    <property type="project" value="UniProtKB-KW"/>
</dbReference>
<dbReference type="Pfam" id="PF13086">
    <property type="entry name" value="AAA_11"/>
    <property type="match status" value="1"/>
</dbReference>
<organism evidence="8 9">
    <name type="scientific">Dinothrombium tinctorium</name>
    <dbReference type="NCBI Taxonomy" id="1965070"/>
    <lineage>
        <taxon>Eukaryota</taxon>
        <taxon>Metazoa</taxon>
        <taxon>Ecdysozoa</taxon>
        <taxon>Arthropoda</taxon>
        <taxon>Chelicerata</taxon>
        <taxon>Arachnida</taxon>
        <taxon>Acari</taxon>
        <taxon>Acariformes</taxon>
        <taxon>Trombidiformes</taxon>
        <taxon>Prostigmata</taxon>
        <taxon>Anystina</taxon>
        <taxon>Parasitengona</taxon>
        <taxon>Trombidioidea</taxon>
        <taxon>Trombidiidae</taxon>
        <taxon>Dinothrombium</taxon>
    </lineage>
</organism>
<evidence type="ECO:0000256" key="3">
    <source>
        <dbReference type="ARBA" id="ARBA00022806"/>
    </source>
</evidence>
<dbReference type="GO" id="GO:0031380">
    <property type="term" value="C:nuclear RNA-directed RNA polymerase complex"/>
    <property type="evidence" value="ECO:0007669"/>
    <property type="project" value="TreeGrafter"/>
</dbReference>
<dbReference type="Proteomes" id="UP000285301">
    <property type="component" value="Unassembled WGS sequence"/>
</dbReference>
<dbReference type="AlphaFoldDB" id="A0A443QB15"/>
<evidence type="ECO:0000313" key="8">
    <source>
        <dbReference type="EMBL" id="RWS00189.1"/>
    </source>
</evidence>
<keyword evidence="2" id="KW-0378">Hydrolase</keyword>